<evidence type="ECO:0000313" key="5">
    <source>
        <dbReference type="Proteomes" id="UP001233999"/>
    </source>
</evidence>
<dbReference type="InterPro" id="IPR050188">
    <property type="entry name" value="RluA_PseudoU_synthase"/>
</dbReference>
<dbReference type="Pfam" id="PF00849">
    <property type="entry name" value="PseudoU_synth_2"/>
    <property type="match status" value="1"/>
</dbReference>
<dbReference type="Proteomes" id="UP001233999">
    <property type="component" value="Unassembled WGS sequence"/>
</dbReference>
<evidence type="ECO:0000259" key="3">
    <source>
        <dbReference type="Pfam" id="PF00849"/>
    </source>
</evidence>
<name>A0AAD8AHS1_DIPPU</name>
<comment type="caution">
    <text evidence="4">The sequence shown here is derived from an EMBL/GenBank/DDBJ whole genome shotgun (WGS) entry which is preliminary data.</text>
</comment>
<dbReference type="InterPro" id="IPR006145">
    <property type="entry name" value="PsdUridine_synth_RsuA/RluA"/>
</dbReference>
<protein>
    <recommendedName>
        <fullName evidence="2">Pseudouridine synthase</fullName>
        <ecNumber evidence="2">5.4.99.-</ecNumber>
    </recommendedName>
</protein>
<dbReference type="PANTHER" id="PTHR21600:SF40">
    <property type="entry name" value="PSEUDOURIDYLATE SYNTHASE RPUSD2"/>
    <property type="match status" value="1"/>
</dbReference>
<dbReference type="SUPFAM" id="SSF55120">
    <property type="entry name" value="Pseudouridine synthase"/>
    <property type="match status" value="1"/>
</dbReference>
<sequence length="481" mass="56346">MEKQLKHFYLCKYFWHSSKFQVSCFYDKINYKLKKTLCTHILMKDFNSVPELLNNERSTNAQMKKRRSIRYSFTDDEYNETSYYIENGLRKVYPYYFKFRTFAKARWCGRRILDVFTSEFRGISEPVEEYVRRINEGLLTVNNKKITVDYKITHNDFMSSTVHRHELPVTAEPIHIIHKDKEKLIINKPASIPVHPCGRYRHNTILFILAKECNFKNLLPVHRLDRLTSGILIFGLNVDKAHTLTKQIINHNVTKEYLCRVDGDFPNGVTTCKERIEVIHGLIAISKVSPNGKPCTTVFEKISYNGRTSLIVCRPITGRSHQIRVHLQYLGFPVVKDPLYNNTVFGPEKERGGRIGKSDDQLIRDIFNMEKYQQIKTIINGELANLNRTQHLSSDSIESIDINIHSVINSNWSAKTLDVTNDMLFNPCKMSFDENCSECKVFFKDPRPSELNMCLHAWKYKGPDWSYETKLPIWTDDKWDD</sequence>
<feature type="domain" description="Pseudouridine synthase RsuA/RluA-like" evidence="3">
    <location>
        <begin position="184"/>
        <end position="328"/>
    </location>
</feature>
<dbReference type="InterPro" id="IPR020103">
    <property type="entry name" value="PsdUridine_synth_cat_dom_sf"/>
</dbReference>
<dbReference type="AlphaFoldDB" id="A0AAD8AHS1"/>
<comment type="catalytic activity">
    <reaction evidence="2">
        <text>a uridine in RNA = a pseudouridine in RNA</text>
        <dbReference type="Rhea" id="RHEA:48348"/>
        <dbReference type="Rhea" id="RHEA-COMP:12068"/>
        <dbReference type="Rhea" id="RHEA-COMP:12069"/>
        <dbReference type="ChEBI" id="CHEBI:65314"/>
        <dbReference type="ChEBI" id="CHEBI:65315"/>
    </reaction>
</comment>
<keyword evidence="5" id="KW-1185">Reference proteome</keyword>
<dbReference type="GO" id="GO:0000455">
    <property type="term" value="P:enzyme-directed rRNA pseudouridine synthesis"/>
    <property type="evidence" value="ECO:0007669"/>
    <property type="project" value="TreeGrafter"/>
</dbReference>
<dbReference type="EC" id="5.4.99.-" evidence="2"/>
<proteinExistence type="inferred from homology"/>
<evidence type="ECO:0000256" key="1">
    <source>
        <dbReference type="PIRSR" id="PIRSR606225-1"/>
    </source>
</evidence>
<dbReference type="Gene3D" id="3.30.2350.10">
    <property type="entry name" value="Pseudouridine synthase"/>
    <property type="match status" value="1"/>
</dbReference>
<organism evidence="4 5">
    <name type="scientific">Diploptera punctata</name>
    <name type="common">Pacific beetle cockroach</name>
    <dbReference type="NCBI Taxonomy" id="6984"/>
    <lineage>
        <taxon>Eukaryota</taxon>
        <taxon>Metazoa</taxon>
        <taxon>Ecdysozoa</taxon>
        <taxon>Arthropoda</taxon>
        <taxon>Hexapoda</taxon>
        <taxon>Insecta</taxon>
        <taxon>Pterygota</taxon>
        <taxon>Neoptera</taxon>
        <taxon>Polyneoptera</taxon>
        <taxon>Dictyoptera</taxon>
        <taxon>Blattodea</taxon>
        <taxon>Blaberoidea</taxon>
        <taxon>Blaberidae</taxon>
        <taxon>Diplopterinae</taxon>
        <taxon>Diploptera</taxon>
    </lineage>
</organism>
<dbReference type="PROSITE" id="PS01129">
    <property type="entry name" value="PSI_RLU"/>
    <property type="match status" value="1"/>
</dbReference>
<evidence type="ECO:0000256" key="2">
    <source>
        <dbReference type="RuleBase" id="RU362028"/>
    </source>
</evidence>
<gene>
    <name evidence="4" type="ORF">L9F63_010518</name>
</gene>
<comment type="similarity">
    <text evidence="2">Belongs to the pseudouridine synthase RluA family.</text>
</comment>
<dbReference type="EMBL" id="JASPKZ010000841">
    <property type="protein sequence ID" value="KAJ9598995.1"/>
    <property type="molecule type" value="Genomic_DNA"/>
</dbReference>
<keyword evidence="2" id="KW-0413">Isomerase</keyword>
<dbReference type="NCBIfam" id="TIGR00005">
    <property type="entry name" value="rluA_subfam"/>
    <property type="match status" value="1"/>
</dbReference>
<evidence type="ECO:0000313" key="4">
    <source>
        <dbReference type="EMBL" id="KAJ9598995.1"/>
    </source>
</evidence>
<dbReference type="GO" id="GO:0009982">
    <property type="term" value="F:pseudouridine synthase activity"/>
    <property type="evidence" value="ECO:0007669"/>
    <property type="project" value="InterPro"/>
</dbReference>
<dbReference type="InterPro" id="IPR006225">
    <property type="entry name" value="PsdUridine_synth_RluC/D"/>
</dbReference>
<feature type="active site" evidence="1">
    <location>
        <position position="225"/>
    </location>
</feature>
<dbReference type="GO" id="GO:0003723">
    <property type="term" value="F:RNA binding"/>
    <property type="evidence" value="ECO:0007669"/>
    <property type="project" value="InterPro"/>
</dbReference>
<reference evidence="4" key="1">
    <citation type="journal article" date="2023" name="IScience">
        <title>Live-bearing cockroach genome reveals convergent evolutionary mechanisms linked to viviparity in insects and beyond.</title>
        <authorList>
            <person name="Fouks B."/>
            <person name="Harrison M.C."/>
            <person name="Mikhailova A.A."/>
            <person name="Marchal E."/>
            <person name="English S."/>
            <person name="Carruthers M."/>
            <person name="Jennings E.C."/>
            <person name="Chiamaka E.L."/>
            <person name="Frigard R.A."/>
            <person name="Pippel M."/>
            <person name="Attardo G.M."/>
            <person name="Benoit J.B."/>
            <person name="Bornberg-Bauer E."/>
            <person name="Tobe S.S."/>
        </authorList>
    </citation>
    <scope>NUCLEOTIDE SEQUENCE</scope>
    <source>
        <strain evidence="4">Stay&amp;Tobe</strain>
    </source>
</reference>
<dbReference type="CDD" id="cd02557">
    <property type="entry name" value="PseudoU_synth_ScRIB2"/>
    <property type="match status" value="1"/>
</dbReference>
<dbReference type="PANTHER" id="PTHR21600">
    <property type="entry name" value="MITOCHONDRIAL RNA PSEUDOURIDINE SYNTHASE"/>
    <property type="match status" value="1"/>
</dbReference>
<dbReference type="InterPro" id="IPR006224">
    <property type="entry name" value="PsdUridine_synth_RluA-like_CS"/>
</dbReference>
<reference evidence="4" key="2">
    <citation type="submission" date="2023-05" db="EMBL/GenBank/DDBJ databases">
        <authorList>
            <person name="Fouks B."/>
        </authorList>
    </citation>
    <scope>NUCLEOTIDE SEQUENCE</scope>
    <source>
        <strain evidence="4">Stay&amp;Tobe</strain>
        <tissue evidence="4">Testes</tissue>
    </source>
</reference>
<accession>A0AAD8AHS1</accession>
<comment type="function">
    <text evidence="2">Responsible for synthesis of pseudouridine from uracil.</text>
</comment>